<comment type="caution">
    <text evidence="2">The sequence shown here is derived from an EMBL/GenBank/DDBJ whole genome shotgun (WGS) entry which is preliminary data.</text>
</comment>
<evidence type="ECO:0000256" key="1">
    <source>
        <dbReference type="SAM" id="MobiDB-lite"/>
    </source>
</evidence>
<protein>
    <submittedName>
        <fullName evidence="2">Uncharacterized protein</fullName>
    </submittedName>
</protein>
<dbReference type="AlphaFoldDB" id="A0A8H3U5R7"/>
<feature type="compositionally biased region" description="Basic residues" evidence="1">
    <location>
        <begin position="77"/>
        <end position="88"/>
    </location>
</feature>
<name>A0A8H3U5R7_VENIN</name>
<dbReference type="InterPro" id="IPR037738">
    <property type="entry name" value="Ecm13-like"/>
</dbReference>
<feature type="region of interest" description="Disordered" evidence="1">
    <location>
        <begin position="62"/>
        <end position="88"/>
    </location>
</feature>
<dbReference type="EMBL" id="WNWS01000072">
    <property type="protein sequence ID" value="KAE9982684.1"/>
    <property type="molecule type" value="Genomic_DNA"/>
</dbReference>
<accession>A0A8H3U5R7</accession>
<proteinExistence type="predicted"/>
<organism evidence="2 4">
    <name type="scientific">Venturia inaequalis</name>
    <name type="common">Apple scab fungus</name>
    <dbReference type="NCBI Taxonomy" id="5025"/>
    <lineage>
        <taxon>Eukaryota</taxon>
        <taxon>Fungi</taxon>
        <taxon>Dikarya</taxon>
        <taxon>Ascomycota</taxon>
        <taxon>Pezizomycotina</taxon>
        <taxon>Dothideomycetes</taxon>
        <taxon>Pleosporomycetidae</taxon>
        <taxon>Venturiales</taxon>
        <taxon>Venturiaceae</taxon>
        <taxon>Venturia</taxon>
    </lineage>
</organism>
<dbReference type="EMBL" id="WNWQ01000782">
    <property type="protein sequence ID" value="KAE9963800.1"/>
    <property type="molecule type" value="Genomic_DNA"/>
</dbReference>
<dbReference type="Proteomes" id="UP000433883">
    <property type="component" value="Unassembled WGS sequence"/>
</dbReference>
<reference evidence="2 4" key="1">
    <citation type="submission" date="2019-11" db="EMBL/GenBank/DDBJ databases">
        <title>Venturia inaequalis Genome Resource.</title>
        <authorList>
            <person name="Lichtner F.J."/>
        </authorList>
    </citation>
    <scope>NUCLEOTIDE SEQUENCE [LARGE SCALE GENOMIC DNA]</scope>
    <source>
        <strain evidence="3 5">120213</strain>
        <strain evidence="2">Bline_iso_100314</strain>
    </source>
</reference>
<sequence length="88" mass="10004">MLRPRLRPTLSRRVKYWGIAPKVQKKLGREARRGSHDLRKLVGHANFLDVLIGELDISDDEDEVDTPVQVQNSNAHTKSKTKKTSTSI</sequence>
<evidence type="ECO:0000313" key="3">
    <source>
        <dbReference type="EMBL" id="KAE9982684.1"/>
    </source>
</evidence>
<dbReference type="PANTHER" id="PTHR36826:SF1">
    <property type="entry name" value="PROTEIN ECM13"/>
    <property type="match status" value="1"/>
</dbReference>
<dbReference type="PANTHER" id="PTHR36826">
    <property type="entry name" value="PROTEIN ECM13"/>
    <property type="match status" value="1"/>
</dbReference>
<dbReference type="Proteomes" id="UP000447873">
    <property type="component" value="Unassembled WGS sequence"/>
</dbReference>
<evidence type="ECO:0000313" key="5">
    <source>
        <dbReference type="Proteomes" id="UP000447873"/>
    </source>
</evidence>
<gene>
    <name evidence="2" type="ORF">BLS_008909</name>
    <name evidence="3" type="ORF">EG328_010677</name>
</gene>
<evidence type="ECO:0000313" key="4">
    <source>
        <dbReference type="Proteomes" id="UP000433883"/>
    </source>
</evidence>
<evidence type="ECO:0000313" key="2">
    <source>
        <dbReference type="EMBL" id="KAE9963800.1"/>
    </source>
</evidence>